<evidence type="ECO:0000313" key="4">
    <source>
        <dbReference type="Proteomes" id="UP000683246"/>
    </source>
</evidence>
<dbReference type="EMBL" id="CP058649">
    <property type="protein sequence ID" value="QUI22290.1"/>
    <property type="molecule type" value="Genomic_DNA"/>
</dbReference>
<feature type="signal peptide" evidence="2">
    <location>
        <begin position="1"/>
        <end position="20"/>
    </location>
</feature>
<feature type="region of interest" description="Disordered" evidence="1">
    <location>
        <begin position="22"/>
        <end position="55"/>
    </location>
</feature>
<protein>
    <submittedName>
        <fullName evidence="3">Extracellular solute-binding protein</fullName>
    </submittedName>
</protein>
<gene>
    <name evidence="3" type="ORF">HZI73_08260</name>
</gene>
<dbReference type="AlphaFoldDB" id="A0A8J8MIJ1"/>
<dbReference type="RefSeq" id="WP_212697774.1">
    <property type="nucleotide sequence ID" value="NZ_CP058649.1"/>
</dbReference>
<dbReference type="InterPro" id="IPR006059">
    <property type="entry name" value="SBP"/>
</dbReference>
<keyword evidence="2" id="KW-0732">Signal</keyword>
<dbReference type="SUPFAM" id="SSF53850">
    <property type="entry name" value="Periplasmic binding protein-like II"/>
    <property type="match status" value="1"/>
</dbReference>
<evidence type="ECO:0000256" key="1">
    <source>
        <dbReference type="SAM" id="MobiDB-lite"/>
    </source>
</evidence>
<evidence type="ECO:0000313" key="3">
    <source>
        <dbReference type="EMBL" id="QUI22290.1"/>
    </source>
</evidence>
<sequence length="487" mass="54535">MKKLSIFMVLVMLVSLLAGCSTKKEKSTPDSESSMVTTAENEGGEEEAEEQPPAEEEVVEETFDFGGMEVVVASPWATDLTPGSSRGNDMLIERIAEVEEKYNVKIIYKDCSDDQIGGNYFQLAVQGMLSGETLGDLIYCRTGDYVAWKDAGVLQDLNPYAHILNLDNTKKWSKLILDNTTEGNETYGLATNPIPLYTFITFNKRLFDEAGLDYPYAYIKNGQWDFNKIAEVAKKLTIDTDGDGTVDQYGLTAYSPASLGQSMIIANGGRMIDHEKGKPLFVADEPKTMEALNIFHQWYNVEKFVVPLQEGEWDSQVKLFESGKVAMMAGSDWMLTRFNNNLEDEFGIVFFPQGPSSDGTYKSLIPKLSFYVLPVSTTKDKEKLLTVYAALTEPYYDDPLEGYIEGIEERVHDEESLQTLIDYQKEENGGELVFSPISNYALDWSAPEDIRVSPTLFNRIVEGEAPSAVIEEKKAAIQQYLKDMFGE</sequence>
<dbReference type="PROSITE" id="PS51257">
    <property type="entry name" value="PROKAR_LIPOPROTEIN"/>
    <property type="match status" value="1"/>
</dbReference>
<name>A0A8J8MIJ1_9FIRM</name>
<feature type="chain" id="PRO_5038766418" evidence="2">
    <location>
        <begin position="21"/>
        <end position="487"/>
    </location>
</feature>
<organism evidence="3 4">
    <name type="scientific">Vallitalea pronyensis</name>
    <dbReference type="NCBI Taxonomy" id="1348613"/>
    <lineage>
        <taxon>Bacteria</taxon>
        <taxon>Bacillati</taxon>
        <taxon>Bacillota</taxon>
        <taxon>Clostridia</taxon>
        <taxon>Lachnospirales</taxon>
        <taxon>Vallitaleaceae</taxon>
        <taxon>Vallitalea</taxon>
    </lineage>
</organism>
<keyword evidence="4" id="KW-1185">Reference proteome</keyword>
<dbReference type="Pfam" id="PF01547">
    <property type="entry name" value="SBP_bac_1"/>
    <property type="match status" value="1"/>
</dbReference>
<reference evidence="3" key="1">
    <citation type="submission" date="2020-07" db="EMBL/GenBank/DDBJ databases">
        <title>Vallitalea pronyensis genome.</title>
        <authorList>
            <person name="Postec A."/>
        </authorList>
    </citation>
    <scope>NUCLEOTIDE SEQUENCE</scope>
    <source>
        <strain evidence="3">FatNI3</strain>
    </source>
</reference>
<dbReference type="PANTHER" id="PTHR43649:SF12">
    <property type="entry name" value="DIACETYLCHITOBIOSE BINDING PROTEIN DASA"/>
    <property type="match status" value="1"/>
</dbReference>
<feature type="compositionally biased region" description="Acidic residues" evidence="1">
    <location>
        <begin position="42"/>
        <end position="55"/>
    </location>
</feature>
<accession>A0A8J8MIJ1</accession>
<dbReference type="PANTHER" id="PTHR43649">
    <property type="entry name" value="ARABINOSE-BINDING PROTEIN-RELATED"/>
    <property type="match status" value="1"/>
</dbReference>
<dbReference type="KEGG" id="vpy:HZI73_08260"/>
<dbReference type="InterPro" id="IPR050490">
    <property type="entry name" value="Bact_solute-bd_prot1"/>
</dbReference>
<proteinExistence type="predicted"/>
<dbReference type="Gene3D" id="3.40.190.10">
    <property type="entry name" value="Periplasmic binding protein-like II"/>
    <property type="match status" value="1"/>
</dbReference>
<evidence type="ECO:0000256" key="2">
    <source>
        <dbReference type="SAM" id="SignalP"/>
    </source>
</evidence>
<feature type="compositionally biased region" description="Polar residues" evidence="1">
    <location>
        <begin position="30"/>
        <end position="39"/>
    </location>
</feature>
<dbReference type="Proteomes" id="UP000683246">
    <property type="component" value="Chromosome"/>
</dbReference>